<name>A0AA38GVN8_TAXCH</name>
<evidence type="ECO:0000313" key="1">
    <source>
        <dbReference type="EMBL" id="KAH9330594.1"/>
    </source>
</evidence>
<proteinExistence type="predicted"/>
<sequence>MVAFSMSHLSMNKNTSSAEVGILNSPSNSSQVTEFSDVSSMLFPSQHTSIMMKKKKKKEEKEEVASSTIIIRTIW</sequence>
<reference evidence="1 2" key="1">
    <citation type="journal article" date="2021" name="Nat. Plants">
        <title>The Taxus genome provides insights into paclitaxel biosynthesis.</title>
        <authorList>
            <person name="Xiong X."/>
            <person name="Gou J."/>
            <person name="Liao Q."/>
            <person name="Li Y."/>
            <person name="Zhou Q."/>
            <person name="Bi G."/>
            <person name="Li C."/>
            <person name="Du R."/>
            <person name="Wang X."/>
            <person name="Sun T."/>
            <person name="Guo L."/>
            <person name="Liang H."/>
            <person name="Lu P."/>
            <person name="Wu Y."/>
            <person name="Zhang Z."/>
            <person name="Ro D.K."/>
            <person name="Shang Y."/>
            <person name="Huang S."/>
            <person name="Yan J."/>
        </authorList>
    </citation>
    <scope>NUCLEOTIDE SEQUENCE [LARGE SCALE GENOMIC DNA]</scope>
    <source>
        <strain evidence="1">Ta-2019</strain>
    </source>
</reference>
<dbReference type="Proteomes" id="UP000824469">
    <property type="component" value="Unassembled WGS sequence"/>
</dbReference>
<accession>A0AA38GVN8</accession>
<feature type="non-terminal residue" evidence="1">
    <location>
        <position position="75"/>
    </location>
</feature>
<comment type="caution">
    <text evidence="1">The sequence shown here is derived from an EMBL/GenBank/DDBJ whole genome shotgun (WGS) entry which is preliminary data.</text>
</comment>
<protein>
    <submittedName>
        <fullName evidence="1">Uncharacterized protein</fullName>
    </submittedName>
</protein>
<evidence type="ECO:0000313" key="2">
    <source>
        <dbReference type="Proteomes" id="UP000824469"/>
    </source>
</evidence>
<dbReference type="AlphaFoldDB" id="A0AA38GVN8"/>
<keyword evidence="2" id="KW-1185">Reference proteome</keyword>
<organism evidence="1 2">
    <name type="scientific">Taxus chinensis</name>
    <name type="common">Chinese yew</name>
    <name type="synonym">Taxus wallichiana var. chinensis</name>
    <dbReference type="NCBI Taxonomy" id="29808"/>
    <lineage>
        <taxon>Eukaryota</taxon>
        <taxon>Viridiplantae</taxon>
        <taxon>Streptophyta</taxon>
        <taxon>Embryophyta</taxon>
        <taxon>Tracheophyta</taxon>
        <taxon>Spermatophyta</taxon>
        <taxon>Pinopsida</taxon>
        <taxon>Pinidae</taxon>
        <taxon>Conifers II</taxon>
        <taxon>Cupressales</taxon>
        <taxon>Taxaceae</taxon>
        <taxon>Taxus</taxon>
    </lineage>
</organism>
<dbReference type="EMBL" id="JAHRHJ020000001">
    <property type="protein sequence ID" value="KAH9330594.1"/>
    <property type="molecule type" value="Genomic_DNA"/>
</dbReference>
<gene>
    <name evidence="1" type="ORF">KI387_002702</name>
</gene>